<gene>
    <name evidence="1" type="ORF">F2Q69_00015404</name>
</gene>
<sequence>MASRSAPSVVDFTGVSAGKPWELVLVVARWIMQLGTVRSGSRVGDRVRVVAVPFTVTARKRDSAEEGKPPMASRSAPSVLDVTGVSAGKPWELVLVVARWIMQLGTV</sequence>
<dbReference type="Proteomes" id="UP000712600">
    <property type="component" value="Unassembled WGS sequence"/>
</dbReference>
<proteinExistence type="predicted"/>
<organism evidence="1 2">
    <name type="scientific">Brassica cretica</name>
    <name type="common">Mustard</name>
    <dbReference type="NCBI Taxonomy" id="69181"/>
    <lineage>
        <taxon>Eukaryota</taxon>
        <taxon>Viridiplantae</taxon>
        <taxon>Streptophyta</taxon>
        <taxon>Embryophyta</taxon>
        <taxon>Tracheophyta</taxon>
        <taxon>Spermatophyta</taxon>
        <taxon>Magnoliopsida</taxon>
        <taxon>eudicotyledons</taxon>
        <taxon>Gunneridae</taxon>
        <taxon>Pentapetalae</taxon>
        <taxon>rosids</taxon>
        <taxon>malvids</taxon>
        <taxon>Brassicales</taxon>
        <taxon>Brassicaceae</taxon>
        <taxon>Brassiceae</taxon>
        <taxon>Brassica</taxon>
    </lineage>
</organism>
<protein>
    <submittedName>
        <fullName evidence="1">Uncharacterized protein</fullName>
    </submittedName>
</protein>
<accession>A0A8S9QWN3</accession>
<name>A0A8S9QWN3_BRACR</name>
<reference evidence="1" key="1">
    <citation type="submission" date="2019-12" db="EMBL/GenBank/DDBJ databases">
        <title>Genome sequencing and annotation of Brassica cretica.</title>
        <authorList>
            <person name="Studholme D.J."/>
            <person name="Sarris P."/>
        </authorList>
    </citation>
    <scope>NUCLEOTIDE SEQUENCE</scope>
    <source>
        <strain evidence="1">PFS-109/04</strain>
        <tissue evidence="1">Leaf</tissue>
    </source>
</reference>
<evidence type="ECO:0000313" key="2">
    <source>
        <dbReference type="Proteomes" id="UP000712600"/>
    </source>
</evidence>
<evidence type="ECO:0000313" key="1">
    <source>
        <dbReference type="EMBL" id="KAF3556853.1"/>
    </source>
</evidence>
<dbReference type="AlphaFoldDB" id="A0A8S9QWN3"/>
<comment type="caution">
    <text evidence="1">The sequence shown here is derived from an EMBL/GenBank/DDBJ whole genome shotgun (WGS) entry which is preliminary data.</text>
</comment>
<dbReference type="EMBL" id="QGKX02000996">
    <property type="protein sequence ID" value="KAF3556853.1"/>
    <property type="molecule type" value="Genomic_DNA"/>
</dbReference>